<comment type="caution">
    <text evidence="2">The sequence shown here is derived from an EMBL/GenBank/DDBJ whole genome shotgun (WGS) entry which is preliminary data.</text>
</comment>
<dbReference type="OrthoDB" id="43744at2759"/>
<dbReference type="InterPro" id="IPR050585">
    <property type="entry name" value="Xaa-Pro_dipeptidyl-ppase/CocE"/>
</dbReference>
<proteinExistence type="predicted"/>
<dbReference type="SUPFAM" id="SSF82171">
    <property type="entry name" value="DPP6 N-terminal domain-like"/>
    <property type="match status" value="1"/>
</dbReference>
<dbReference type="Proteomes" id="UP000567179">
    <property type="component" value="Unassembled WGS sequence"/>
</dbReference>
<feature type="domain" description="Peptidase S9 prolyl oligopeptidase catalytic" evidence="1">
    <location>
        <begin position="441"/>
        <end position="589"/>
    </location>
</feature>
<dbReference type="AlphaFoldDB" id="A0A8H5BCX9"/>
<keyword evidence="3" id="KW-1185">Reference proteome</keyword>
<organism evidence="2 3">
    <name type="scientific">Psilocybe cf. subviscida</name>
    <dbReference type="NCBI Taxonomy" id="2480587"/>
    <lineage>
        <taxon>Eukaryota</taxon>
        <taxon>Fungi</taxon>
        <taxon>Dikarya</taxon>
        <taxon>Basidiomycota</taxon>
        <taxon>Agaricomycotina</taxon>
        <taxon>Agaricomycetes</taxon>
        <taxon>Agaricomycetidae</taxon>
        <taxon>Agaricales</taxon>
        <taxon>Agaricineae</taxon>
        <taxon>Strophariaceae</taxon>
        <taxon>Psilocybe</taxon>
    </lineage>
</organism>
<dbReference type="GO" id="GO:0008236">
    <property type="term" value="F:serine-type peptidase activity"/>
    <property type="evidence" value="ECO:0007669"/>
    <property type="project" value="InterPro"/>
</dbReference>
<dbReference type="PANTHER" id="PTHR43056:SF5">
    <property type="entry name" value="PEPTIDASE S9 PROLYL OLIGOPEPTIDASE CATALYTIC DOMAIN-CONTAINING PROTEIN"/>
    <property type="match status" value="1"/>
</dbReference>
<dbReference type="InterPro" id="IPR029058">
    <property type="entry name" value="AB_hydrolase_fold"/>
</dbReference>
<reference evidence="2 3" key="1">
    <citation type="journal article" date="2020" name="ISME J.">
        <title>Uncovering the hidden diversity of litter-decomposition mechanisms in mushroom-forming fungi.</title>
        <authorList>
            <person name="Floudas D."/>
            <person name="Bentzer J."/>
            <person name="Ahren D."/>
            <person name="Johansson T."/>
            <person name="Persson P."/>
            <person name="Tunlid A."/>
        </authorList>
    </citation>
    <scope>NUCLEOTIDE SEQUENCE [LARGE SCALE GENOMIC DNA]</scope>
    <source>
        <strain evidence="2 3">CBS 101986</strain>
    </source>
</reference>
<sequence length="677" mass="76958">MGVCSEPPIEISCLTTAPSQFTSIEDVIVDPVTGSIYHIECRPHEGNRHALVDSVSKAEVTWDAFDIQTRVNSFGGAAAAVHKGIVYFNNWRDHRVYMQQLPSKEAVPLTPSHAPYRFAYFVTHPIQKHIVFTVVEDHTDPSPDAIRTSLAYIDTRRGTLHRLHSGADFYTSPQVSPAGNKIAWLEWNHPHMPWQGAQLCLGELTFSEGQMSLHNKNVVDGVPGTYAVHEFHWISNLCIVFMSDKNRYIEPFVYQLANARRNASLQGVFGEENSLHSDFADPAWLLGDSHYTLLDDSDQNICVTIKEGRSYLNYINIETRELDPMDSPYLDISRLRRVDDNNLVFIGASALHSPSVIQVTFDREWRPPAPKFKVLAGPNEPFLDKVYKAEPQTIKIPKVNGKWTYAHWYAPTNPDFVCDGEKPPCIVSLHPEPISRTQLGFQWHRTYYTSHGFGWLDIDCTGSTGYGKDYRKRLDGNYGILDIEDILDGTGYCALNHLFDRNRVCLRATGQGAYLALQIMADYPESFRAAAVHNMIADMSRMPRSSSKLTMNHLRHLMGGRPEQIPDTYARRNPLNRIHYIQRPFFISHIKSGPTFYQAQQVLDIILDKGGQVKHAFFDDGEQDRVAMYEAMYEEEMMFVRFCLVTLMGRVGPTVYDPITRQTSYLPPTPNPTPSHR</sequence>
<dbReference type="Pfam" id="PF00326">
    <property type="entry name" value="Peptidase_S9"/>
    <property type="match status" value="1"/>
</dbReference>
<protein>
    <recommendedName>
        <fullName evidence="1">Peptidase S9 prolyl oligopeptidase catalytic domain-containing protein</fullName>
    </recommendedName>
</protein>
<dbReference type="InterPro" id="IPR001375">
    <property type="entry name" value="Peptidase_S9_cat"/>
</dbReference>
<dbReference type="EMBL" id="JAACJJ010000028">
    <property type="protein sequence ID" value="KAF5321050.1"/>
    <property type="molecule type" value="Genomic_DNA"/>
</dbReference>
<evidence type="ECO:0000259" key="1">
    <source>
        <dbReference type="Pfam" id="PF00326"/>
    </source>
</evidence>
<dbReference type="Gene3D" id="3.40.50.1820">
    <property type="entry name" value="alpha/beta hydrolase"/>
    <property type="match status" value="1"/>
</dbReference>
<name>A0A8H5BCX9_9AGAR</name>
<dbReference type="GO" id="GO:0006508">
    <property type="term" value="P:proteolysis"/>
    <property type="evidence" value="ECO:0007669"/>
    <property type="project" value="InterPro"/>
</dbReference>
<accession>A0A8H5BCX9</accession>
<evidence type="ECO:0000313" key="2">
    <source>
        <dbReference type="EMBL" id="KAF5321050.1"/>
    </source>
</evidence>
<dbReference type="PANTHER" id="PTHR43056">
    <property type="entry name" value="PEPTIDASE S9 PROLYL OLIGOPEPTIDASE"/>
    <property type="match status" value="1"/>
</dbReference>
<gene>
    <name evidence="2" type="ORF">D9619_000322</name>
</gene>
<evidence type="ECO:0000313" key="3">
    <source>
        <dbReference type="Proteomes" id="UP000567179"/>
    </source>
</evidence>
<dbReference type="SUPFAM" id="SSF53474">
    <property type="entry name" value="alpha/beta-Hydrolases"/>
    <property type="match status" value="1"/>
</dbReference>